<proteinExistence type="predicted"/>
<organism evidence="9 10">
    <name type="scientific">Hydrocarboniphaga effusa AP103</name>
    <dbReference type="NCBI Taxonomy" id="1172194"/>
    <lineage>
        <taxon>Bacteria</taxon>
        <taxon>Pseudomonadati</taxon>
        <taxon>Pseudomonadota</taxon>
        <taxon>Gammaproteobacteria</taxon>
        <taxon>Nevskiales</taxon>
        <taxon>Nevskiaceae</taxon>
        <taxon>Hydrocarboniphaga</taxon>
    </lineage>
</organism>
<name>I8TEP8_9GAMM</name>
<dbReference type="AlphaFoldDB" id="I8TEP8"/>
<evidence type="ECO:0000259" key="8">
    <source>
        <dbReference type="PROSITE" id="PS51781"/>
    </source>
</evidence>
<keyword evidence="10" id="KW-1185">Reference proteome</keyword>
<dbReference type="STRING" id="1172194.WQQ_23350"/>
<dbReference type="NCBIfam" id="TIGR04211">
    <property type="entry name" value="SH3_and_anchor"/>
    <property type="match status" value="1"/>
</dbReference>
<dbReference type="GO" id="GO:0016020">
    <property type="term" value="C:membrane"/>
    <property type="evidence" value="ECO:0007669"/>
    <property type="project" value="UniProtKB-SubCell"/>
</dbReference>
<comment type="caution">
    <text evidence="9">The sequence shown here is derived from an EMBL/GenBank/DDBJ whole genome shotgun (WGS) entry which is preliminary data.</text>
</comment>
<evidence type="ECO:0000256" key="6">
    <source>
        <dbReference type="SAM" id="Coils"/>
    </source>
</evidence>
<evidence type="ECO:0000313" key="10">
    <source>
        <dbReference type="Proteomes" id="UP000003704"/>
    </source>
</evidence>
<dbReference type="Pfam" id="PF08239">
    <property type="entry name" value="SH3_3"/>
    <property type="match status" value="1"/>
</dbReference>
<evidence type="ECO:0000256" key="7">
    <source>
        <dbReference type="SAM" id="Phobius"/>
    </source>
</evidence>
<feature type="coiled-coil region" evidence="6">
    <location>
        <begin position="83"/>
        <end position="151"/>
    </location>
</feature>
<evidence type="ECO:0000256" key="4">
    <source>
        <dbReference type="ARBA" id="ARBA00022989"/>
    </source>
</evidence>
<keyword evidence="3" id="KW-0732">Signal</keyword>
<evidence type="ECO:0000313" key="9">
    <source>
        <dbReference type="EMBL" id="EIT72198.1"/>
    </source>
</evidence>
<dbReference type="EMBL" id="AKGD01000001">
    <property type="protein sequence ID" value="EIT72198.1"/>
    <property type="molecule type" value="Genomic_DNA"/>
</dbReference>
<gene>
    <name evidence="9" type="ORF">WQQ_23350</name>
</gene>
<sequence length="193" mass="20594">MALSLVLGSAPAFAQEGGRSQYISDDISVTLRDAPRNDAASVGVVNSGDKVTVLQTLGAQSFAQVRTADGRSGWLTARYISAEPAAKTKLKELQSQLVEAQSRIKALDAELADAKALLEKAKPAFELSGENERLQQALESAEQQSQVAASRYDAERARRRTLVTGASLVGGGILVGLILPWLGAGKRRRRSDF</sequence>
<dbReference type="InterPro" id="IPR003646">
    <property type="entry name" value="SH3-like_bac-type"/>
</dbReference>
<keyword evidence="5 7" id="KW-0472">Membrane</keyword>
<evidence type="ECO:0000256" key="1">
    <source>
        <dbReference type="ARBA" id="ARBA00004167"/>
    </source>
</evidence>
<dbReference type="PROSITE" id="PS51781">
    <property type="entry name" value="SH3B"/>
    <property type="match status" value="1"/>
</dbReference>
<evidence type="ECO:0000256" key="5">
    <source>
        <dbReference type="ARBA" id="ARBA00023136"/>
    </source>
</evidence>
<protein>
    <recommendedName>
        <fullName evidence="8">SH3b domain-containing protein</fullName>
    </recommendedName>
</protein>
<comment type="subcellular location">
    <subcellularLocation>
        <location evidence="1">Membrane</location>
        <topology evidence="1">Single-pass membrane protein</topology>
    </subcellularLocation>
</comment>
<dbReference type="Proteomes" id="UP000003704">
    <property type="component" value="Unassembled WGS sequence"/>
</dbReference>
<dbReference type="SMART" id="SM00287">
    <property type="entry name" value="SH3b"/>
    <property type="match status" value="1"/>
</dbReference>
<evidence type="ECO:0000256" key="3">
    <source>
        <dbReference type="ARBA" id="ARBA00022729"/>
    </source>
</evidence>
<keyword evidence="2 7" id="KW-0812">Transmembrane</keyword>
<accession>I8TEP8</accession>
<feature type="transmembrane region" description="Helical" evidence="7">
    <location>
        <begin position="162"/>
        <end position="184"/>
    </location>
</feature>
<dbReference type="Gene3D" id="2.30.30.40">
    <property type="entry name" value="SH3 Domains"/>
    <property type="match status" value="1"/>
</dbReference>
<keyword evidence="4 7" id="KW-1133">Transmembrane helix</keyword>
<evidence type="ECO:0000256" key="2">
    <source>
        <dbReference type="ARBA" id="ARBA00022692"/>
    </source>
</evidence>
<feature type="domain" description="SH3b" evidence="8">
    <location>
        <begin position="18"/>
        <end position="84"/>
    </location>
</feature>
<reference evidence="9 10" key="1">
    <citation type="journal article" date="2012" name="J. Bacteriol.">
        <title>Genome Sequence of n-Alkane-Degrading Hydrocarboniphaga effusa Strain AP103T (ATCC BAA-332T).</title>
        <authorList>
            <person name="Chang H.K."/>
            <person name="Zylstra G.J."/>
            <person name="Chae J.C."/>
        </authorList>
    </citation>
    <scope>NUCLEOTIDE SEQUENCE [LARGE SCALE GENOMIC DNA]</scope>
    <source>
        <strain evidence="9 10">AP103</strain>
    </source>
</reference>
<keyword evidence="6" id="KW-0175">Coiled coil</keyword>
<dbReference type="InterPro" id="IPR016476">
    <property type="entry name" value="SH3_dom_pro"/>
</dbReference>
<dbReference type="RefSeq" id="WP_007185278.1">
    <property type="nucleotide sequence ID" value="NZ_AKGD01000001.1"/>
</dbReference>